<proteinExistence type="predicted"/>
<organism evidence="1 2">
    <name type="scientific">Steinernema glaseri</name>
    <dbReference type="NCBI Taxonomy" id="37863"/>
    <lineage>
        <taxon>Eukaryota</taxon>
        <taxon>Metazoa</taxon>
        <taxon>Ecdysozoa</taxon>
        <taxon>Nematoda</taxon>
        <taxon>Chromadorea</taxon>
        <taxon>Rhabditida</taxon>
        <taxon>Tylenchina</taxon>
        <taxon>Panagrolaimomorpha</taxon>
        <taxon>Strongyloidoidea</taxon>
        <taxon>Steinernematidae</taxon>
        <taxon>Steinernema</taxon>
    </lineage>
</organism>
<accession>A0A1I7YIG6</accession>
<dbReference type="Proteomes" id="UP000095287">
    <property type="component" value="Unplaced"/>
</dbReference>
<evidence type="ECO:0000313" key="1">
    <source>
        <dbReference type="Proteomes" id="UP000095287"/>
    </source>
</evidence>
<evidence type="ECO:0000313" key="2">
    <source>
        <dbReference type="WBParaSite" id="L893_g16757.t1"/>
    </source>
</evidence>
<name>A0A1I7YIG6_9BILA</name>
<protein>
    <submittedName>
        <fullName evidence="2">GCV_T domain-containing protein</fullName>
    </submittedName>
</protein>
<sequence length="255" mass="28763">MENLNLDHFVKVGDSDRMQELLNPLIGQVSVIDAVSSTQTNVILNGSKGKKMTLVIYKSRDDVYEILKFRQRQYVLLRGFGLKSLTDEGPLAITWEQNCVAERIGQTSLSSVEIFEENCHICSGVVALKEFVHEEYNGILRMTCTDHLGREIPFRAYNSHTGTSKLAAVFFEILKSNNAETGDLLKISNFCVVPFAEGRREYRLRKDSKIGFFSKYTALATQHPIDEMQVQLGGACAQGHYKAKRCPTVQYSFGY</sequence>
<dbReference type="WBParaSite" id="L893_g16757.t1">
    <property type="protein sequence ID" value="L893_g16757.t1"/>
    <property type="gene ID" value="L893_g16757"/>
</dbReference>
<keyword evidence="1" id="KW-1185">Reference proteome</keyword>
<dbReference type="AlphaFoldDB" id="A0A1I7YIG6"/>
<reference evidence="2" key="1">
    <citation type="submission" date="2016-11" db="UniProtKB">
        <authorList>
            <consortium name="WormBaseParasite"/>
        </authorList>
    </citation>
    <scope>IDENTIFICATION</scope>
</reference>